<dbReference type="PROSITE" id="PS50994">
    <property type="entry name" value="INTEGRASE"/>
    <property type="match status" value="1"/>
</dbReference>
<dbReference type="InterPro" id="IPR058913">
    <property type="entry name" value="Integrase_dom_put"/>
</dbReference>
<reference evidence="2" key="1">
    <citation type="submission" date="2016-05" db="EMBL/GenBank/DDBJ databases">
        <authorList>
            <person name="Lavstsen T."/>
            <person name="Jespersen J.S."/>
        </authorList>
    </citation>
    <scope>NUCLEOTIDE SEQUENCE</scope>
    <source>
        <tissue evidence="2">Brain</tissue>
    </source>
</reference>
<dbReference type="Pfam" id="PF24764">
    <property type="entry name" value="rva_4"/>
    <property type="match status" value="1"/>
</dbReference>
<gene>
    <name evidence="2" type="primary">CABZ01032351.1</name>
</gene>
<dbReference type="PANTHER" id="PTHR46791:SF11">
    <property type="entry name" value="INTEGRASE CATALYTIC DOMAIN-CONTAINING PROTEIN"/>
    <property type="match status" value="1"/>
</dbReference>
<dbReference type="SUPFAM" id="SSF53098">
    <property type="entry name" value="Ribonuclease H-like"/>
    <property type="match status" value="1"/>
</dbReference>
<dbReference type="GO" id="GO:0015074">
    <property type="term" value="P:DNA integration"/>
    <property type="evidence" value="ECO:0007669"/>
    <property type="project" value="InterPro"/>
</dbReference>
<dbReference type="EMBL" id="HAED01009999">
    <property type="protein sequence ID" value="SBQ96211.1"/>
    <property type="molecule type" value="Transcribed_RNA"/>
</dbReference>
<dbReference type="AlphaFoldDB" id="A0A1A8IGE8"/>
<dbReference type="PANTHER" id="PTHR46791">
    <property type="entry name" value="EXPRESSED PROTEIN"/>
    <property type="match status" value="1"/>
</dbReference>
<proteinExistence type="predicted"/>
<accession>A0A1A8IGE8</accession>
<feature type="domain" description="Integrase catalytic" evidence="1">
    <location>
        <begin position="214"/>
        <end position="395"/>
    </location>
</feature>
<dbReference type="InterPro" id="IPR012337">
    <property type="entry name" value="RNaseH-like_sf"/>
</dbReference>
<evidence type="ECO:0000313" key="2">
    <source>
        <dbReference type="EMBL" id="SBQ96211.1"/>
    </source>
</evidence>
<organism evidence="2">
    <name type="scientific">Nothobranchius kuhntae</name>
    <name type="common">Beira killifish</name>
    <dbReference type="NCBI Taxonomy" id="321403"/>
    <lineage>
        <taxon>Eukaryota</taxon>
        <taxon>Metazoa</taxon>
        <taxon>Chordata</taxon>
        <taxon>Craniata</taxon>
        <taxon>Vertebrata</taxon>
        <taxon>Euteleostomi</taxon>
        <taxon>Actinopterygii</taxon>
        <taxon>Neopterygii</taxon>
        <taxon>Teleostei</taxon>
        <taxon>Neoteleostei</taxon>
        <taxon>Acanthomorphata</taxon>
        <taxon>Ovalentaria</taxon>
        <taxon>Atherinomorphae</taxon>
        <taxon>Cyprinodontiformes</taxon>
        <taxon>Nothobranchiidae</taxon>
        <taxon>Nothobranchius</taxon>
    </lineage>
</organism>
<sequence length="474" mass="53061">MDDRRSSAEMLEKQVMARLLLRVEEASRHPLDLHFLHFVCNHELTFIQSLTNQISIPQDVIMALSNLSEVVAAKLEEGTVHPIGTELVEGITGQQKYMVNKECLQNLVDLDLSIPSISAVMGISKSTVKRALRENDISIRRSYSSISDDQLDDIVGSIKITAPNIGSRMLKGRLRALGHRITWTRIWASLKRVDALGVATRATRVGCVVRRSYSVQAPLSLVHVDTNHKLIRYGFVIFGGIDGFSRKIMYLDASTDNKASTALGLFLGSVEKNGLPLRVRGDQGVENVDIARYMFTVRGCGRGSFMSGKSVHNQRIERLWRDLWMAVTSTYYHMLHSLEEEGSLDPTSYLHLFAAHYVFLPRLQLELCSFIHGWNNHPLRTEQNLTPNQLWEIGRAQNPVCSAEHQQHDVEQCPAVVEDGEELPGVVVPPVTCPLTQQGLEDLRATINPNGPSDDYGRGLYISVVNYVELHSSL</sequence>
<protein>
    <recommendedName>
        <fullName evidence="1">Integrase catalytic domain-containing protein</fullName>
    </recommendedName>
</protein>
<evidence type="ECO:0000259" key="1">
    <source>
        <dbReference type="PROSITE" id="PS50994"/>
    </source>
</evidence>
<reference evidence="2" key="2">
    <citation type="submission" date="2016-06" db="EMBL/GenBank/DDBJ databases">
        <title>The genome of a short-lived fish provides insights into sex chromosome evolution and the genetic control of aging.</title>
        <authorList>
            <person name="Reichwald K."/>
            <person name="Felder M."/>
            <person name="Petzold A."/>
            <person name="Koch P."/>
            <person name="Groth M."/>
            <person name="Platzer M."/>
        </authorList>
    </citation>
    <scope>NUCLEOTIDE SEQUENCE</scope>
    <source>
        <tissue evidence="2">Brain</tissue>
    </source>
</reference>
<name>A0A1A8IGE8_NOTKU</name>
<dbReference type="InterPro" id="IPR001584">
    <property type="entry name" value="Integrase_cat-core"/>
</dbReference>